<dbReference type="GO" id="GO:0008757">
    <property type="term" value="F:S-adenosylmethionine-dependent methyltransferase activity"/>
    <property type="evidence" value="ECO:0007669"/>
    <property type="project" value="InterPro"/>
</dbReference>
<dbReference type="Gene3D" id="3.40.50.150">
    <property type="entry name" value="Vaccinia Virus protein VP39"/>
    <property type="match status" value="1"/>
</dbReference>
<protein>
    <submittedName>
        <fullName evidence="2">Methyltransferase domain-containing protein</fullName>
    </submittedName>
</protein>
<evidence type="ECO:0000313" key="2">
    <source>
        <dbReference type="EMBL" id="QHQ62939.1"/>
    </source>
</evidence>
<reference evidence="2 3" key="1">
    <citation type="submission" date="2020-01" db="EMBL/GenBank/DDBJ databases">
        <title>Genome analysis of Anaerocolumna sp. CBA3638.</title>
        <authorList>
            <person name="Kim J."/>
            <person name="Roh S.W."/>
        </authorList>
    </citation>
    <scope>NUCLEOTIDE SEQUENCE [LARGE SCALE GENOMIC DNA]</scope>
    <source>
        <strain evidence="2 3">CBA3638</strain>
    </source>
</reference>
<dbReference type="EMBL" id="CP048000">
    <property type="protein sequence ID" value="QHQ62939.1"/>
    <property type="molecule type" value="Genomic_DNA"/>
</dbReference>
<sequence length="260" mass="29437">MENEHLDNYYSNHDEEGRLLSRHGSVEFLTTTRYIDKYLTPGMNILEVGAGTGRYSLHYAKNGYQVEAVELIEHNIECFKNKITEDMKVNIHQGNACDLSIFEDNSFDITLLLGPLYHLYNIEDKKKAVGEALRVTKPGGLIYAAFIMNDAVILGWGLLSGNLVNGIKDGIITDQFHCVGKPELLFEMSTVNEINDLMGAFSIDKLHMAATDGMASHFRETIDNAEEELFEAWLKYHFQSCEREELIGYSSHGLYVGRKK</sequence>
<keyword evidence="3" id="KW-1185">Reference proteome</keyword>
<proteinExistence type="predicted"/>
<feature type="domain" description="Methyltransferase type 11" evidence="1">
    <location>
        <begin position="46"/>
        <end position="143"/>
    </location>
</feature>
<dbReference type="AlphaFoldDB" id="A0A6P1TRQ7"/>
<organism evidence="2 3">
    <name type="scientific">Anaerocolumna sedimenticola</name>
    <dbReference type="NCBI Taxonomy" id="2696063"/>
    <lineage>
        <taxon>Bacteria</taxon>
        <taxon>Bacillati</taxon>
        <taxon>Bacillota</taxon>
        <taxon>Clostridia</taxon>
        <taxon>Lachnospirales</taxon>
        <taxon>Lachnospiraceae</taxon>
        <taxon>Anaerocolumna</taxon>
    </lineage>
</organism>
<evidence type="ECO:0000259" key="1">
    <source>
        <dbReference type="Pfam" id="PF08241"/>
    </source>
</evidence>
<keyword evidence="2" id="KW-0489">Methyltransferase</keyword>
<evidence type="ECO:0000313" key="3">
    <source>
        <dbReference type="Proteomes" id="UP000464314"/>
    </source>
</evidence>
<dbReference type="PANTHER" id="PTHR43591">
    <property type="entry name" value="METHYLTRANSFERASE"/>
    <property type="match status" value="1"/>
</dbReference>
<dbReference type="InterPro" id="IPR029063">
    <property type="entry name" value="SAM-dependent_MTases_sf"/>
</dbReference>
<dbReference type="GO" id="GO:0032259">
    <property type="term" value="P:methylation"/>
    <property type="evidence" value="ECO:0007669"/>
    <property type="project" value="UniProtKB-KW"/>
</dbReference>
<name>A0A6P1TRQ7_9FIRM</name>
<dbReference type="KEGG" id="anr:Ana3638_20925"/>
<dbReference type="RefSeq" id="WP_161839761.1">
    <property type="nucleotide sequence ID" value="NZ_CP048000.1"/>
</dbReference>
<keyword evidence="2" id="KW-0808">Transferase</keyword>
<dbReference type="Proteomes" id="UP000464314">
    <property type="component" value="Chromosome"/>
</dbReference>
<accession>A0A6P1TRQ7</accession>
<dbReference type="SUPFAM" id="SSF53335">
    <property type="entry name" value="S-adenosyl-L-methionine-dependent methyltransferases"/>
    <property type="match status" value="1"/>
</dbReference>
<dbReference type="CDD" id="cd02440">
    <property type="entry name" value="AdoMet_MTases"/>
    <property type="match status" value="1"/>
</dbReference>
<dbReference type="Pfam" id="PF08241">
    <property type="entry name" value="Methyltransf_11"/>
    <property type="match status" value="1"/>
</dbReference>
<dbReference type="InterPro" id="IPR013216">
    <property type="entry name" value="Methyltransf_11"/>
</dbReference>
<gene>
    <name evidence="2" type="ORF">Ana3638_20925</name>
</gene>